<dbReference type="EMBL" id="CAJJDP010000154">
    <property type="protein sequence ID" value="CAD8211022.1"/>
    <property type="molecule type" value="Genomic_DNA"/>
</dbReference>
<organism evidence="1 2">
    <name type="scientific">Paramecium octaurelia</name>
    <dbReference type="NCBI Taxonomy" id="43137"/>
    <lineage>
        <taxon>Eukaryota</taxon>
        <taxon>Sar</taxon>
        <taxon>Alveolata</taxon>
        <taxon>Ciliophora</taxon>
        <taxon>Intramacronucleata</taxon>
        <taxon>Oligohymenophorea</taxon>
        <taxon>Peniculida</taxon>
        <taxon>Parameciidae</taxon>
        <taxon>Paramecium</taxon>
    </lineage>
</organism>
<comment type="caution">
    <text evidence="1">The sequence shown here is derived from an EMBL/GenBank/DDBJ whole genome shotgun (WGS) entry which is preliminary data.</text>
</comment>
<gene>
    <name evidence="1" type="ORF">POCTA_138.1.T1520154</name>
</gene>
<dbReference type="Proteomes" id="UP000683925">
    <property type="component" value="Unassembled WGS sequence"/>
</dbReference>
<accession>A0A8S1YGP9</accession>
<protein>
    <submittedName>
        <fullName evidence="1">Uncharacterized protein</fullName>
    </submittedName>
</protein>
<evidence type="ECO:0000313" key="2">
    <source>
        <dbReference type="Proteomes" id="UP000683925"/>
    </source>
</evidence>
<name>A0A8S1YGP9_PAROT</name>
<keyword evidence="2" id="KW-1185">Reference proteome</keyword>
<evidence type="ECO:0000313" key="1">
    <source>
        <dbReference type="EMBL" id="CAD8211022.1"/>
    </source>
</evidence>
<proteinExistence type="predicted"/>
<sequence>MFIILFIINVIAIDPDIHFTKEQEISIYPTIGEKYEFYLSYLKEPQFTRKLRPQIQNVKLMNQCEEIYREKWNCRFKKWKNSQFESGGESMTIGASFNINLSKDFAILVDCQQNKLFFLIQLIDAQQIFNFKQLKQLICRF</sequence>
<dbReference type="AlphaFoldDB" id="A0A8S1YGP9"/>
<reference evidence="1" key="1">
    <citation type="submission" date="2021-01" db="EMBL/GenBank/DDBJ databases">
        <authorList>
            <consortium name="Genoscope - CEA"/>
            <person name="William W."/>
        </authorList>
    </citation>
    <scope>NUCLEOTIDE SEQUENCE</scope>
</reference>